<keyword evidence="5 8" id="KW-0812">Transmembrane</keyword>
<evidence type="ECO:0000256" key="4">
    <source>
        <dbReference type="ARBA" id="ARBA00022544"/>
    </source>
</evidence>
<feature type="transmembrane region" description="Helical" evidence="8">
    <location>
        <begin position="218"/>
        <end position="242"/>
    </location>
</feature>
<feature type="transmembrane region" description="Helical" evidence="8">
    <location>
        <begin position="307"/>
        <end position="326"/>
    </location>
</feature>
<keyword evidence="6 8" id="KW-1133">Transmembrane helix</keyword>
<feature type="transmembrane region" description="Helical" evidence="8">
    <location>
        <begin position="146"/>
        <end position="166"/>
    </location>
</feature>
<evidence type="ECO:0000256" key="6">
    <source>
        <dbReference type="ARBA" id="ARBA00022989"/>
    </source>
</evidence>
<keyword evidence="3" id="KW-0813">Transport</keyword>
<dbReference type="RefSeq" id="WP_200747795.1">
    <property type="nucleotide sequence ID" value="NZ_JAEOAH010000003.1"/>
</dbReference>
<comment type="similarity">
    <text evidence="2">Belongs to the amino acid-polyamine-organocation (APC) superfamily. Spore germination protein (SGP) (TC 2.A.3.9) family.</text>
</comment>
<dbReference type="InterPro" id="IPR004761">
    <property type="entry name" value="Spore_GerAB"/>
</dbReference>
<evidence type="ECO:0000313" key="10">
    <source>
        <dbReference type="Proteomes" id="UP000618943"/>
    </source>
</evidence>
<feature type="transmembrane region" description="Helical" evidence="8">
    <location>
        <begin position="84"/>
        <end position="104"/>
    </location>
</feature>
<comment type="subcellular location">
    <subcellularLocation>
        <location evidence="1">Membrane</location>
        <topology evidence="1">Multi-pass membrane protein</topology>
    </subcellularLocation>
</comment>
<evidence type="ECO:0000256" key="2">
    <source>
        <dbReference type="ARBA" id="ARBA00007998"/>
    </source>
</evidence>
<evidence type="ECO:0000256" key="1">
    <source>
        <dbReference type="ARBA" id="ARBA00004141"/>
    </source>
</evidence>
<dbReference type="PANTHER" id="PTHR34975:SF2">
    <property type="entry name" value="SPORE GERMINATION PROTEIN A2"/>
    <property type="match status" value="1"/>
</dbReference>
<proteinExistence type="inferred from homology"/>
<name>A0ABS1H2Y0_9BACL</name>
<feature type="transmembrane region" description="Helical" evidence="8">
    <location>
        <begin position="186"/>
        <end position="206"/>
    </location>
</feature>
<dbReference type="EMBL" id="JAEOAH010000003">
    <property type="protein sequence ID" value="MBK3493760.1"/>
    <property type="molecule type" value="Genomic_DNA"/>
</dbReference>
<keyword evidence="7 8" id="KW-0472">Membrane</keyword>
<organism evidence="9 10">
    <name type="scientific">Viridibacillus soli</name>
    <dbReference type="NCBI Taxonomy" id="2798301"/>
    <lineage>
        <taxon>Bacteria</taxon>
        <taxon>Bacillati</taxon>
        <taxon>Bacillota</taxon>
        <taxon>Bacilli</taxon>
        <taxon>Bacillales</taxon>
        <taxon>Caryophanaceae</taxon>
        <taxon>Viridibacillus</taxon>
    </lineage>
</organism>
<keyword evidence="4" id="KW-0309">Germination</keyword>
<evidence type="ECO:0000256" key="8">
    <source>
        <dbReference type="SAM" id="Phobius"/>
    </source>
</evidence>
<sequence>MDKQMISVRQLTIIVMFFSIGTAILIVPASISQEIKQDAWIATFLGVILSLLVVKLFIIVGNITTNLTLVEAFENILGKYVGKLISIAFVLFTFFAAGELLYYLGDFMQSAVMPETPIVAFGIMFMLVICYGVYLGIETFARSAEILFPIFVLIFVLFVIFISPQIDIKNIQPILESRTKPLIHSILLFTSIFSFPLVVMLMIFPASVNIHKSASKGIYIGIIAGGIVLVSMITLAILVLGAPNASQMSYPSYAMAQRISIGNILERIEIIMAFLWITTIYIRTFMYFYASVLGLSQILKIKDYRPLVLPMGMILIAISLIVHPNIIHSNTFNNEIWLPYSSVFAILLPLLLVVVAKFRKIKSE</sequence>
<accession>A0ABS1H2Y0</accession>
<feature type="transmembrane region" description="Helical" evidence="8">
    <location>
        <begin position="39"/>
        <end position="63"/>
    </location>
</feature>
<evidence type="ECO:0000256" key="7">
    <source>
        <dbReference type="ARBA" id="ARBA00023136"/>
    </source>
</evidence>
<feature type="transmembrane region" description="Helical" evidence="8">
    <location>
        <begin position="338"/>
        <end position="358"/>
    </location>
</feature>
<feature type="transmembrane region" description="Helical" evidence="8">
    <location>
        <begin position="270"/>
        <end position="295"/>
    </location>
</feature>
<keyword evidence="10" id="KW-1185">Reference proteome</keyword>
<dbReference type="Proteomes" id="UP000618943">
    <property type="component" value="Unassembled WGS sequence"/>
</dbReference>
<dbReference type="PANTHER" id="PTHR34975">
    <property type="entry name" value="SPORE GERMINATION PROTEIN A2"/>
    <property type="match status" value="1"/>
</dbReference>
<feature type="transmembrane region" description="Helical" evidence="8">
    <location>
        <begin position="12"/>
        <end position="33"/>
    </location>
</feature>
<dbReference type="NCBIfam" id="TIGR00912">
    <property type="entry name" value="2A0309"/>
    <property type="match status" value="1"/>
</dbReference>
<dbReference type="Gene3D" id="1.20.1740.10">
    <property type="entry name" value="Amino acid/polyamine transporter I"/>
    <property type="match status" value="1"/>
</dbReference>
<protein>
    <submittedName>
        <fullName evidence="9">Endospore germination permease</fullName>
    </submittedName>
</protein>
<dbReference type="Pfam" id="PF03845">
    <property type="entry name" value="Spore_permease"/>
    <property type="match status" value="1"/>
</dbReference>
<gene>
    <name evidence="9" type="ORF">JFL43_02570</name>
</gene>
<comment type="caution">
    <text evidence="9">The sequence shown here is derived from an EMBL/GenBank/DDBJ whole genome shotgun (WGS) entry which is preliminary data.</text>
</comment>
<evidence type="ECO:0000256" key="3">
    <source>
        <dbReference type="ARBA" id="ARBA00022448"/>
    </source>
</evidence>
<feature type="transmembrane region" description="Helical" evidence="8">
    <location>
        <begin position="116"/>
        <end position="134"/>
    </location>
</feature>
<evidence type="ECO:0000313" key="9">
    <source>
        <dbReference type="EMBL" id="MBK3493760.1"/>
    </source>
</evidence>
<reference evidence="9 10" key="1">
    <citation type="submission" date="2020-12" db="EMBL/GenBank/DDBJ databases">
        <title>YIM B01967 draft genome.</title>
        <authorList>
            <person name="Yan X."/>
        </authorList>
    </citation>
    <scope>NUCLEOTIDE SEQUENCE [LARGE SCALE GENOMIC DNA]</scope>
    <source>
        <strain evidence="9 10">YIM B01967</strain>
    </source>
</reference>
<evidence type="ECO:0000256" key="5">
    <source>
        <dbReference type="ARBA" id="ARBA00022692"/>
    </source>
</evidence>